<dbReference type="EMBL" id="UESZ01000001">
    <property type="protein sequence ID" value="SSA35036.1"/>
    <property type="molecule type" value="Genomic_DNA"/>
</dbReference>
<sequence>MTAQLQTSGWSRDYLAFMRCDAGDNWLPDAESQVHSWLAGRKDLDVDLHADGDVVDGDRTVTVRRLENGPARDLKVTLVEPNTPTGTWTTELVVHDERGSEDWIYLSVTNDEGRFVATPRLARYLMQVLPLGDGSLSYVDAPQVFRADQVERLIEVLSDQRRHGLVFVAGTDDRIPIDAFMRQVDDWAAQVYGLAQVIVLDAEATREFHDRVGVRLATPAWTIRTYRPGVDFSDPSDGRRHRILGTERLAGHSEGRIRFLLGEIARSHASERQLPSAVVRVLRRFERVENRRLLDVLQEPDTAPESEVIEAPSVAPAPVVEDVPKSPDPVDPESRTQLRLVKQILNLKEITESGLRDIAGRLTRHSIERANAAKVAQRLEDLQTQVEGLRDGNSELLEALQEEQLEHEVTRLDLDALSDRNKWLEDRLKALGDYEPSYAATPAEFIESRPRDFGELLDRIEAMKEVEFTGDSDAVIELEAVDGNNAALRTAWDAVLALADYVRSRADGQCDQSLSHYLRHTPTGYRTFPPGKFAETETGETMKRFGAERQFPVPTSYDPDGQAMMKAHFKLAKIGPITPRMHVLDGNPKQPIVFIGYIGPHLTNTKTRSM</sequence>
<accession>A0A2Y8ZU51</accession>
<keyword evidence="1" id="KW-0175">Coiled coil</keyword>
<evidence type="ECO:0000313" key="3">
    <source>
        <dbReference type="Proteomes" id="UP000250028"/>
    </source>
</evidence>
<protein>
    <submittedName>
        <fullName evidence="2">Uncharacterized protein</fullName>
    </submittedName>
</protein>
<evidence type="ECO:0000313" key="2">
    <source>
        <dbReference type="EMBL" id="SSA35036.1"/>
    </source>
</evidence>
<name>A0A2Y8ZU51_9MICO</name>
<gene>
    <name evidence="2" type="ORF">SAMN04489750_2371</name>
</gene>
<feature type="coiled-coil region" evidence="1">
    <location>
        <begin position="372"/>
        <end position="406"/>
    </location>
</feature>
<dbReference type="AlphaFoldDB" id="A0A2Y8ZU51"/>
<dbReference type="RefSeq" id="WP_109686043.1">
    <property type="nucleotide sequence ID" value="NZ_QGDN01000001.1"/>
</dbReference>
<organism evidence="2 3">
    <name type="scientific">Branchiibius hedensis</name>
    <dbReference type="NCBI Taxonomy" id="672460"/>
    <lineage>
        <taxon>Bacteria</taxon>
        <taxon>Bacillati</taxon>
        <taxon>Actinomycetota</taxon>
        <taxon>Actinomycetes</taxon>
        <taxon>Micrococcales</taxon>
        <taxon>Dermacoccaceae</taxon>
        <taxon>Branchiibius</taxon>
    </lineage>
</organism>
<proteinExistence type="predicted"/>
<dbReference type="OrthoDB" id="3246562at2"/>
<dbReference type="Proteomes" id="UP000250028">
    <property type="component" value="Unassembled WGS sequence"/>
</dbReference>
<reference evidence="3" key="1">
    <citation type="submission" date="2016-10" db="EMBL/GenBank/DDBJ databases">
        <authorList>
            <person name="Varghese N."/>
            <person name="Submissions S."/>
        </authorList>
    </citation>
    <scope>NUCLEOTIDE SEQUENCE [LARGE SCALE GENOMIC DNA]</scope>
    <source>
        <strain evidence="3">DSM 22951</strain>
    </source>
</reference>
<keyword evidence="3" id="KW-1185">Reference proteome</keyword>
<evidence type="ECO:0000256" key="1">
    <source>
        <dbReference type="SAM" id="Coils"/>
    </source>
</evidence>